<reference evidence="1" key="3">
    <citation type="submission" date="2023-05" db="EMBL/GenBank/DDBJ databases">
        <authorList>
            <person name="Smith C.H."/>
        </authorList>
    </citation>
    <scope>NUCLEOTIDE SEQUENCE</scope>
    <source>
        <strain evidence="1">CHS0354</strain>
        <tissue evidence="1">Mantle</tissue>
    </source>
</reference>
<organism evidence="1 2">
    <name type="scientific">Potamilus streckersoni</name>
    <dbReference type="NCBI Taxonomy" id="2493646"/>
    <lineage>
        <taxon>Eukaryota</taxon>
        <taxon>Metazoa</taxon>
        <taxon>Spiralia</taxon>
        <taxon>Lophotrochozoa</taxon>
        <taxon>Mollusca</taxon>
        <taxon>Bivalvia</taxon>
        <taxon>Autobranchia</taxon>
        <taxon>Heteroconchia</taxon>
        <taxon>Palaeoheterodonta</taxon>
        <taxon>Unionida</taxon>
        <taxon>Unionoidea</taxon>
        <taxon>Unionidae</taxon>
        <taxon>Ambleminae</taxon>
        <taxon>Lampsilini</taxon>
        <taxon>Potamilus</taxon>
    </lineage>
</organism>
<reference evidence="1" key="1">
    <citation type="journal article" date="2021" name="Genome Biol. Evol.">
        <title>A High-Quality Reference Genome for a Parasitic Bivalve with Doubly Uniparental Inheritance (Bivalvia: Unionida).</title>
        <authorList>
            <person name="Smith C.H."/>
        </authorList>
    </citation>
    <scope>NUCLEOTIDE SEQUENCE</scope>
    <source>
        <strain evidence="1">CHS0354</strain>
    </source>
</reference>
<evidence type="ECO:0000313" key="1">
    <source>
        <dbReference type="EMBL" id="KAK3576969.1"/>
    </source>
</evidence>
<dbReference type="AlphaFoldDB" id="A0AAE0RP19"/>
<evidence type="ECO:0000313" key="2">
    <source>
        <dbReference type="Proteomes" id="UP001195483"/>
    </source>
</evidence>
<name>A0AAE0RP19_9BIVA</name>
<feature type="non-terminal residue" evidence="1">
    <location>
        <position position="53"/>
    </location>
</feature>
<proteinExistence type="predicted"/>
<keyword evidence="2" id="KW-1185">Reference proteome</keyword>
<dbReference type="EMBL" id="JAEAOA010000424">
    <property type="protein sequence ID" value="KAK3576969.1"/>
    <property type="molecule type" value="Genomic_DNA"/>
</dbReference>
<protein>
    <submittedName>
        <fullName evidence="1">Uncharacterized protein</fullName>
    </submittedName>
</protein>
<gene>
    <name evidence="1" type="ORF">CHS0354_005972</name>
</gene>
<accession>A0AAE0RP19</accession>
<comment type="caution">
    <text evidence="1">The sequence shown here is derived from an EMBL/GenBank/DDBJ whole genome shotgun (WGS) entry which is preliminary data.</text>
</comment>
<sequence>MARSSYSFFFSVWNALENIIDMVAYKQFWNEFRVVEKLGLAEEAQRKPMLWYN</sequence>
<reference evidence="1" key="2">
    <citation type="journal article" date="2021" name="Genome Biol. Evol.">
        <title>Developing a high-quality reference genome for a parasitic bivalve with doubly uniparental inheritance (Bivalvia: Unionida).</title>
        <authorList>
            <person name="Smith C.H."/>
        </authorList>
    </citation>
    <scope>NUCLEOTIDE SEQUENCE</scope>
    <source>
        <strain evidence="1">CHS0354</strain>
        <tissue evidence="1">Mantle</tissue>
    </source>
</reference>
<dbReference type="Proteomes" id="UP001195483">
    <property type="component" value="Unassembled WGS sequence"/>
</dbReference>